<organism evidence="2 3">
    <name type="scientific">Trichophyton interdigitale (strain MR816)</name>
    <dbReference type="NCBI Taxonomy" id="1215338"/>
    <lineage>
        <taxon>Eukaryota</taxon>
        <taxon>Fungi</taxon>
        <taxon>Dikarya</taxon>
        <taxon>Ascomycota</taxon>
        <taxon>Pezizomycotina</taxon>
        <taxon>Eurotiomycetes</taxon>
        <taxon>Eurotiomycetidae</taxon>
        <taxon>Onygenales</taxon>
        <taxon>Arthrodermataceae</taxon>
        <taxon>Trichophyton</taxon>
    </lineage>
</organism>
<evidence type="ECO:0000256" key="1">
    <source>
        <dbReference type="SAM" id="MobiDB-lite"/>
    </source>
</evidence>
<accession>A0A059IZC6</accession>
<keyword evidence="3" id="KW-1185">Reference proteome</keyword>
<evidence type="ECO:0000313" key="2">
    <source>
        <dbReference type="EMBL" id="KDB20874.1"/>
    </source>
</evidence>
<feature type="region of interest" description="Disordered" evidence="1">
    <location>
        <begin position="1"/>
        <end position="22"/>
    </location>
</feature>
<comment type="caution">
    <text evidence="2">The sequence shown here is derived from an EMBL/GenBank/DDBJ whole genome shotgun (WGS) entry which is preliminary data.</text>
</comment>
<dbReference type="HOGENOM" id="CLU_2279443_0_0_1"/>
<dbReference type="AlphaFoldDB" id="A0A059IZC6"/>
<dbReference type="EMBL" id="AOKY01000686">
    <property type="protein sequence ID" value="KDB20874.1"/>
    <property type="molecule type" value="Genomic_DNA"/>
</dbReference>
<reference evidence="2 3" key="1">
    <citation type="submission" date="2014-02" db="EMBL/GenBank/DDBJ databases">
        <title>The Genome Sequence of Trichophyton interdigitale MR816.</title>
        <authorList>
            <consortium name="The Broad Institute Genomics Platform"/>
            <person name="Cuomo C.A."/>
            <person name="White T.C."/>
            <person name="Graser Y."/>
            <person name="Martinez-Rossi N."/>
            <person name="Heitman J."/>
            <person name="Young S.K."/>
            <person name="Zeng Q."/>
            <person name="Gargeya S."/>
            <person name="Abouelleil A."/>
            <person name="Alvarado L."/>
            <person name="Chapman S.B."/>
            <person name="Gainer-Dewar J."/>
            <person name="Goldberg J."/>
            <person name="Griggs A."/>
            <person name="Gujja S."/>
            <person name="Hansen M."/>
            <person name="Howarth C."/>
            <person name="Imamovic A."/>
            <person name="Larimer J."/>
            <person name="Martinez D."/>
            <person name="Murphy C."/>
            <person name="Pearson M.D."/>
            <person name="Persinoti G."/>
            <person name="Poon T."/>
            <person name="Priest M."/>
            <person name="Roberts A.D."/>
            <person name="Saif S."/>
            <person name="Shea T.D."/>
            <person name="Sykes S.N."/>
            <person name="Wortman J."/>
            <person name="Nusbaum C."/>
            <person name="Birren B."/>
        </authorList>
    </citation>
    <scope>NUCLEOTIDE SEQUENCE [LARGE SCALE GENOMIC DNA]</scope>
    <source>
        <strain evidence="2 3">MR816</strain>
    </source>
</reference>
<feature type="compositionally biased region" description="Acidic residues" evidence="1">
    <location>
        <begin position="12"/>
        <end position="22"/>
    </location>
</feature>
<sequence length="102" mass="11539">MSRPRRMVTAGGEEEEEEEEEEEALWRLLGDERFTRRSRCLEDRGRDHPGCRQLDISNGADARIEAPGLVSLLRVGSISHSSSSKMKHKKTQKARLDSSSSK</sequence>
<dbReference type="Proteomes" id="UP000024533">
    <property type="component" value="Unassembled WGS sequence"/>
</dbReference>
<gene>
    <name evidence="2" type="ORF">H109_07177</name>
</gene>
<feature type="region of interest" description="Disordered" evidence="1">
    <location>
        <begin position="77"/>
        <end position="102"/>
    </location>
</feature>
<evidence type="ECO:0000313" key="3">
    <source>
        <dbReference type="Proteomes" id="UP000024533"/>
    </source>
</evidence>
<proteinExistence type="predicted"/>
<name>A0A059IZC6_TRIIM</name>
<protein>
    <submittedName>
        <fullName evidence="2">Uncharacterized protein</fullName>
    </submittedName>
</protein>